<organism evidence="1 2">
    <name type="scientific">Araneus ventricosus</name>
    <name type="common">Orbweaver spider</name>
    <name type="synonym">Epeira ventricosa</name>
    <dbReference type="NCBI Taxonomy" id="182803"/>
    <lineage>
        <taxon>Eukaryota</taxon>
        <taxon>Metazoa</taxon>
        <taxon>Ecdysozoa</taxon>
        <taxon>Arthropoda</taxon>
        <taxon>Chelicerata</taxon>
        <taxon>Arachnida</taxon>
        <taxon>Araneae</taxon>
        <taxon>Araneomorphae</taxon>
        <taxon>Entelegynae</taxon>
        <taxon>Araneoidea</taxon>
        <taxon>Araneidae</taxon>
        <taxon>Araneus</taxon>
    </lineage>
</organism>
<evidence type="ECO:0000313" key="1">
    <source>
        <dbReference type="EMBL" id="GBM42556.1"/>
    </source>
</evidence>
<name>A0A4Y2FPR1_ARAVE</name>
<dbReference type="AlphaFoldDB" id="A0A4Y2FPR1"/>
<reference evidence="1 2" key="1">
    <citation type="journal article" date="2019" name="Sci. Rep.">
        <title>Orb-weaving spider Araneus ventricosus genome elucidates the spidroin gene catalogue.</title>
        <authorList>
            <person name="Kono N."/>
            <person name="Nakamura H."/>
            <person name="Ohtoshi R."/>
            <person name="Moran D.A.P."/>
            <person name="Shinohara A."/>
            <person name="Yoshida Y."/>
            <person name="Fujiwara M."/>
            <person name="Mori M."/>
            <person name="Tomita M."/>
            <person name="Arakawa K."/>
        </authorList>
    </citation>
    <scope>NUCLEOTIDE SEQUENCE [LARGE SCALE GENOMIC DNA]</scope>
</reference>
<proteinExistence type="predicted"/>
<evidence type="ECO:0000313" key="2">
    <source>
        <dbReference type="Proteomes" id="UP000499080"/>
    </source>
</evidence>
<dbReference type="EMBL" id="BGPR01000998">
    <property type="protein sequence ID" value="GBM42556.1"/>
    <property type="molecule type" value="Genomic_DNA"/>
</dbReference>
<dbReference type="Proteomes" id="UP000499080">
    <property type="component" value="Unassembled WGS sequence"/>
</dbReference>
<accession>A0A4Y2FPR1</accession>
<gene>
    <name evidence="1" type="ORF">AVEN_3359_1</name>
</gene>
<keyword evidence="2" id="KW-1185">Reference proteome</keyword>
<comment type="caution">
    <text evidence="1">The sequence shown here is derived from an EMBL/GenBank/DDBJ whole genome shotgun (WGS) entry which is preliminary data.</text>
</comment>
<sequence length="92" mass="10643">MISSTNSYPKQHRRVDMLIHLSIFGGVGGRLYGKDVVRSVWRISDDGEYVSIHEVFSMVRFSMTVTARFLQPIQIRKSIQIRRDSKKDMIIG</sequence>
<protein>
    <submittedName>
        <fullName evidence="1">Uncharacterized protein</fullName>
    </submittedName>
</protein>